<keyword evidence="3" id="KW-0812">Transmembrane</keyword>
<evidence type="ECO:0000256" key="3">
    <source>
        <dbReference type="SAM" id="Phobius"/>
    </source>
</evidence>
<dbReference type="STRING" id="1196353.SAMN05444921_113202"/>
<dbReference type="InterPro" id="IPR011990">
    <property type="entry name" value="TPR-like_helical_dom_sf"/>
</dbReference>
<dbReference type="SUPFAM" id="SSF52540">
    <property type="entry name" value="P-loop containing nucleoside triphosphate hydrolases"/>
    <property type="match status" value="1"/>
</dbReference>
<proteinExistence type="predicted"/>
<dbReference type="Proteomes" id="UP000199063">
    <property type="component" value="Unassembled WGS sequence"/>
</dbReference>
<dbReference type="CDD" id="cd02019">
    <property type="entry name" value="NK"/>
    <property type="match status" value="1"/>
</dbReference>
<accession>A0A1G9W8J1</accession>
<dbReference type="EMBL" id="FNHI01000013">
    <property type="protein sequence ID" value="SDM80832.1"/>
    <property type="molecule type" value="Genomic_DNA"/>
</dbReference>
<dbReference type="InterPro" id="IPR049945">
    <property type="entry name" value="AAA_22"/>
</dbReference>
<dbReference type="Pfam" id="PF13401">
    <property type="entry name" value="AAA_22"/>
    <property type="match status" value="1"/>
</dbReference>
<dbReference type="SUPFAM" id="SSF48452">
    <property type="entry name" value="TPR-like"/>
    <property type="match status" value="2"/>
</dbReference>
<dbReference type="SMART" id="SM00028">
    <property type="entry name" value="TPR"/>
    <property type="match status" value="4"/>
</dbReference>
<dbReference type="Gene3D" id="1.25.40.10">
    <property type="entry name" value="Tetratricopeptide repeat domain"/>
    <property type="match status" value="2"/>
</dbReference>
<evidence type="ECO:0000256" key="2">
    <source>
        <dbReference type="SAM" id="MobiDB-lite"/>
    </source>
</evidence>
<evidence type="ECO:0000313" key="6">
    <source>
        <dbReference type="Proteomes" id="UP000199063"/>
    </source>
</evidence>
<dbReference type="InterPro" id="IPR003593">
    <property type="entry name" value="AAA+_ATPase"/>
</dbReference>
<evidence type="ECO:0000256" key="1">
    <source>
        <dbReference type="PROSITE-ProRule" id="PRU00339"/>
    </source>
</evidence>
<keyword evidence="1" id="KW-0802">TPR repeat</keyword>
<keyword evidence="3" id="KW-0472">Membrane</keyword>
<dbReference type="PANTHER" id="PTHR47691">
    <property type="entry name" value="REGULATOR-RELATED"/>
    <property type="match status" value="1"/>
</dbReference>
<dbReference type="PANTHER" id="PTHR47691:SF3">
    <property type="entry name" value="HTH-TYPE TRANSCRIPTIONAL REGULATOR RV0890C-RELATED"/>
    <property type="match status" value="1"/>
</dbReference>
<dbReference type="GeneID" id="40831380"/>
<dbReference type="SMART" id="SM00382">
    <property type="entry name" value="AAA"/>
    <property type="match status" value="1"/>
</dbReference>
<feature type="domain" description="AAA+ ATPase" evidence="4">
    <location>
        <begin position="143"/>
        <end position="308"/>
    </location>
</feature>
<dbReference type="GO" id="GO:0016887">
    <property type="term" value="F:ATP hydrolysis activity"/>
    <property type="evidence" value="ECO:0007669"/>
    <property type="project" value="InterPro"/>
</dbReference>
<dbReference type="Pfam" id="PF13424">
    <property type="entry name" value="TPR_12"/>
    <property type="match status" value="1"/>
</dbReference>
<feature type="repeat" description="TPR" evidence="1">
    <location>
        <begin position="638"/>
        <end position="671"/>
    </location>
</feature>
<feature type="region of interest" description="Disordered" evidence="2">
    <location>
        <begin position="1"/>
        <end position="26"/>
    </location>
</feature>
<organism evidence="5 6">
    <name type="scientific">Streptomyces wuyuanensis</name>
    <dbReference type="NCBI Taxonomy" id="1196353"/>
    <lineage>
        <taxon>Bacteria</taxon>
        <taxon>Bacillati</taxon>
        <taxon>Actinomycetota</taxon>
        <taxon>Actinomycetes</taxon>
        <taxon>Kitasatosporales</taxon>
        <taxon>Streptomycetaceae</taxon>
        <taxon>Streptomyces</taxon>
    </lineage>
</organism>
<gene>
    <name evidence="5" type="ORF">SAMN05444921_113202</name>
</gene>
<name>A0A1G9W8J1_9ACTN</name>
<dbReference type="AlphaFoldDB" id="A0A1G9W8J1"/>
<dbReference type="PRINTS" id="PR00364">
    <property type="entry name" value="DISEASERSIST"/>
</dbReference>
<keyword evidence="6" id="KW-1185">Reference proteome</keyword>
<dbReference type="RefSeq" id="WP_244292055.1">
    <property type="nucleotide sequence ID" value="NZ_FNHI01000013.1"/>
</dbReference>
<keyword evidence="3" id="KW-1133">Transmembrane helix</keyword>
<sequence>MTNTYGVGTDQGAGQDGTGNRNRDGGTVLRTHATAVLATGSALLSVPLALALHTAACGTLPPVLAPLLPLAPFVWPLMAAVAAGAAYAAVRRARTRRRPAAPPPTAAALAPVPTDPAGLPAPADHFTGRAIETDAVLRLVRIGHRAIAVTGAPGTGKSALAVRLAHELRPLYPDGRLYADLGGGRGEPSAPAAVLAVLLAALGAPAEERSGTSDTLAARFRGRTAGRRILLLLDDAADAAQARALLPAGEHCLTLITSRDPLRELPEATPVPLTPLTEPDALALLAAVAGPARPAAEAGRVEAVPRPAAEAGRVEAVPGPAAEADHARAVVHACGLLPLAVRVAAGATRSRPNGRIPALAGRLAAERDRLHQLRLGDLAVRGAFEAAYAALRADDRALLRGLGACPAARVTVRIAAAAAAQDPAGIRSGLDRLADAQLARPAGPDAYRLHDLVRLLAAERFDHEASPADRRAVLERILIAYTEDASGHGSRAWGLAEQHAVPHLVRAAVREGLHHRAHGLALAADAWLDGRPGQSPRIAMWTAVLDAARRSGEQGWTAHAMRGLGSAYAHEGQLDRAVDHLGMAAALQRHAAARTERTATRRLLGAVLRGAGRHEEALRELRAALEGCREANDTVGEAEVLCGLGVLHLDRGRPDEAIDCLEQALPVLARHTGDTAGLADARRHLGTAYAQAGGFVPAERQLHSALALYRRGGLTAGEGWTLRELGRLEEQRGAYGAGVVLHRAALAAFERAGLGAGIAAAAEAVGDNLQVQGDQLGADEEYRRAAAAHRLLGDHAGEAEVRRKLGF</sequence>
<feature type="transmembrane region" description="Helical" evidence="3">
    <location>
        <begin position="33"/>
        <end position="53"/>
    </location>
</feature>
<dbReference type="PROSITE" id="PS50005">
    <property type="entry name" value="TPR"/>
    <property type="match status" value="1"/>
</dbReference>
<reference evidence="6" key="1">
    <citation type="submission" date="2016-10" db="EMBL/GenBank/DDBJ databases">
        <authorList>
            <person name="Varghese N."/>
            <person name="Submissions S."/>
        </authorList>
    </citation>
    <scope>NUCLEOTIDE SEQUENCE [LARGE SCALE GENOMIC DNA]</scope>
    <source>
        <strain evidence="6">CGMCC 4.7042</strain>
    </source>
</reference>
<evidence type="ECO:0000259" key="4">
    <source>
        <dbReference type="SMART" id="SM00382"/>
    </source>
</evidence>
<dbReference type="InterPro" id="IPR027417">
    <property type="entry name" value="P-loop_NTPase"/>
</dbReference>
<dbReference type="InterPro" id="IPR019734">
    <property type="entry name" value="TPR_rpt"/>
</dbReference>
<feature type="transmembrane region" description="Helical" evidence="3">
    <location>
        <begin position="73"/>
        <end position="90"/>
    </location>
</feature>
<protein>
    <submittedName>
        <fullName evidence="5">Tetratricopeptide repeat-containing protein</fullName>
    </submittedName>
</protein>
<dbReference type="Gene3D" id="3.40.50.300">
    <property type="entry name" value="P-loop containing nucleotide triphosphate hydrolases"/>
    <property type="match status" value="1"/>
</dbReference>
<evidence type="ECO:0000313" key="5">
    <source>
        <dbReference type="EMBL" id="SDM80832.1"/>
    </source>
</evidence>